<reference evidence="1" key="1">
    <citation type="submission" date="2012-03" db="EMBL/GenBank/DDBJ databases">
        <title>Functional metagenomics reveals considerable lignocellulase gene clusters in the gut microbiome of a wood-feeding higher termite.</title>
        <authorList>
            <person name="Liu N."/>
        </authorList>
    </citation>
    <scope>NUCLEOTIDE SEQUENCE</scope>
</reference>
<dbReference type="InterPro" id="IPR012505">
    <property type="entry name" value="YbbR"/>
</dbReference>
<organism evidence="1">
    <name type="scientific">uncultured bacterium contig00007</name>
    <dbReference type="NCBI Taxonomy" id="1181499"/>
    <lineage>
        <taxon>Bacteria</taxon>
        <taxon>environmental samples</taxon>
    </lineage>
</organism>
<dbReference type="AlphaFoldDB" id="A0A806KHN4"/>
<dbReference type="Pfam" id="PF07949">
    <property type="entry name" value="YbbR"/>
    <property type="match status" value="1"/>
</dbReference>
<dbReference type="Gene3D" id="2.170.120.40">
    <property type="entry name" value="YbbR-like domain"/>
    <property type="match status" value="1"/>
</dbReference>
<evidence type="ECO:0000313" key="1">
    <source>
        <dbReference type="EMBL" id="AGS54097.1"/>
    </source>
</evidence>
<sequence>MDLAKYTNEGSYRIPIHIRKKGSALGVDSLEISVEPIEIHIRLEEKISRNIDVSPVFRGALAEGYELINQYIVPTSIIAEGPRSSMENIVEFITGTIDLEGRFEDFSVYINILNSDPLIIIHGNRMIEFRGTIQRISRERQRNIIIAPPVPEHNIEEDGQ</sequence>
<protein>
    <submittedName>
        <fullName evidence="1">Uncharacterized protein</fullName>
    </submittedName>
</protein>
<dbReference type="EMBL" id="JQ844276">
    <property type="protein sequence ID" value="AGS54097.1"/>
    <property type="molecule type" value="Genomic_DNA"/>
</dbReference>
<name>A0A806KHN4_9BACT</name>
<proteinExistence type="predicted"/>
<accession>A0A806KHN4</accession>